<feature type="region of interest" description="Disordered" evidence="1">
    <location>
        <begin position="894"/>
        <end position="939"/>
    </location>
</feature>
<feature type="region of interest" description="Disordered" evidence="1">
    <location>
        <begin position="1"/>
        <end position="39"/>
    </location>
</feature>
<reference evidence="2" key="1">
    <citation type="submission" date="2021-12" db="EMBL/GenBank/DDBJ databases">
        <authorList>
            <person name="King R."/>
        </authorList>
    </citation>
    <scope>NUCLEOTIDE SEQUENCE</scope>
</reference>
<sequence length="962" mass="110265">MSGYLLQIHNSLETRKEKQPSKKIRRSPSNETQKENKNEEVKILYSEDSQMLSMDGSSSKLVTNIEEKLQQVEEKIETVDSNKNPPLNFYNSVEVQVNMDMDMNTNINRPEVCEFCPGTDQTRVASIQVEPPKEETAQDVLPSESSDHEAKLLKYIYLMYLFFSNIIQNTDSVLSCDVKRMSLEPSRENTRQPSCGCLQKRTNLPCKCEFVENEILNIAALKKNQNTTCSCNTENVPLVLREKVTNLFEIKENIEEHLKHLDNDDAKIEFLRKLPEIYSSFLSDTDINILDLYKSFQLVGANRPHEPDPLSKASADKLFEIDDKIYKSFVNPKGVTPGIADDAAVVAESSSTVPYIDKRKRNSPDIRKYIPKNFYICQASQCNLVIDQCLSKNASDDNSARLEFFSKKTSRKNRKEYLKQEDDIILEETFKQLPKTISNVTGMEKEIANLSLDDFNKTVPAEKPISTHIKSEPAESVHHLLHRSLSKLQQTYKNKRSQHELLKKSNASIVSQEKTMSNQSIEQEIINKSGSINDPQKTSSNKMIEINSGKEKITLNDEYIQEKIDSKLSKMKENLPSDESVEVDEISISISYSTEESITPLSVKKPPHSFQPVYTLDITYANIKKDEVEKNKEEEKPKEIVVKKQSSKISTKQSVDDSTGYVKCCNRSKKKKVKDEEISLKTLSNETMMHVEDLDNLTRARIDDQMIDIQNSELPRIFQKALEEANKDVKDLKSADPTKSKVETFTRVLTEPQSSQLSTNVTSRMELLQRTNSDNDLYYNPLVANTNPQTRRSTVKREPTVVDFSKMNSFQEAQNNMVLIGDQNIQQVSKTKKSTSFEERRKSMPKIKTLVNEPTQNYMVLIGDQKKEHKMRKSTYVEERKKNMPKVKSLFINNNKPYHSSTSESVSLRPKKRQRRLTIPHNIPEDLSEGKNIENNSKNPKLTFKITEPSTIIGFLITYKIN</sequence>
<dbReference type="OrthoDB" id="10687955at2759"/>
<organism evidence="2 3">
    <name type="scientific">Brassicogethes aeneus</name>
    <name type="common">Rape pollen beetle</name>
    <name type="synonym">Meligethes aeneus</name>
    <dbReference type="NCBI Taxonomy" id="1431903"/>
    <lineage>
        <taxon>Eukaryota</taxon>
        <taxon>Metazoa</taxon>
        <taxon>Ecdysozoa</taxon>
        <taxon>Arthropoda</taxon>
        <taxon>Hexapoda</taxon>
        <taxon>Insecta</taxon>
        <taxon>Pterygota</taxon>
        <taxon>Neoptera</taxon>
        <taxon>Endopterygota</taxon>
        <taxon>Coleoptera</taxon>
        <taxon>Polyphaga</taxon>
        <taxon>Cucujiformia</taxon>
        <taxon>Nitidulidae</taxon>
        <taxon>Meligethinae</taxon>
        <taxon>Brassicogethes</taxon>
    </lineage>
</organism>
<protein>
    <submittedName>
        <fullName evidence="2">Uncharacterized protein</fullName>
    </submittedName>
</protein>
<evidence type="ECO:0000256" key="1">
    <source>
        <dbReference type="SAM" id="MobiDB-lite"/>
    </source>
</evidence>
<gene>
    <name evidence="2" type="ORF">MELIAE_LOCUS9761</name>
</gene>
<name>A0A9P0FL70_BRAAE</name>
<accession>A0A9P0FL70</accession>
<feature type="region of interest" description="Disordered" evidence="1">
    <location>
        <begin position="628"/>
        <end position="649"/>
    </location>
</feature>
<evidence type="ECO:0000313" key="3">
    <source>
        <dbReference type="Proteomes" id="UP001154078"/>
    </source>
</evidence>
<dbReference type="AlphaFoldDB" id="A0A9P0FL70"/>
<proteinExistence type="predicted"/>
<evidence type="ECO:0000313" key="2">
    <source>
        <dbReference type="EMBL" id="CAH0559888.1"/>
    </source>
</evidence>
<dbReference type="Proteomes" id="UP001154078">
    <property type="component" value="Chromosome 7"/>
</dbReference>
<feature type="compositionally biased region" description="Polar residues" evidence="1">
    <location>
        <begin position="505"/>
        <end position="516"/>
    </location>
</feature>
<feature type="compositionally biased region" description="Basic and acidic residues" evidence="1">
    <location>
        <begin position="628"/>
        <end position="642"/>
    </location>
</feature>
<keyword evidence="3" id="KW-1185">Reference proteome</keyword>
<feature type="region of interest" description="Disordered" evidence="1">
    <location>
        <begin position="495"/>
        <end position="516"/>
    </location>
</feature>
<feature type="compositionally biased region" description="Polar residues" evidence="1">
    <location>
        <begin position="894"/>
        <end position="906"/>
    </location>
</feature>
<dbReference type="EMBL" id="OV121138">
    <property type="protein sequence ID" value="CAH0559888.1"/>
    <property type="molecule type" value="Genomic_DNA"/>
</dbReference>
<feature type="compositionally biased region" description="Basic residues" evidence="1">
    <location>
        <begin position="909"/>
        <end position="918"/>
    </location>
</feature>